<dbReference type="PANTHER" id="PTHR37299">
    <property type="entry name" value="TRANSCRIPTIONAL REGULATOR-RELATED"/>
    <property type="match status" value="1"/>
</dbReference>
<feature type="transmembrane region" description="Helical" evidence="1">
    <location>
        <begin position="54"/>
        <end position="73"/>
    </location>
</feature>
<dbReference type="Pfam" id="PF04397">
    <property type="entry name" value="LytTR"/>
    <property type="match status" value="1"/>
</dbReference>
<feature type="domain" description="HTH LytTR-type" evidence="2">
    <location>
        <begin position="174"/>
        <end position="283"/>
    </location>
</feature>
<keyword evidence="1" id="KW-1133">Transmembrane helix</keyword>
<sequence length="284" mass="33359">MAKFFDFLKIPYPFNDDLTQNTKFIFLISLILLLLVFLFQPFDLNTLNKEDKFLLIGGIIIVYFIGLSINLLLIPAFLSKKNIFKNWTVLKEILWNIWILFTLATGYFIYFRISGSFSFSFLILLKILIISAIPISILIPYNRNRLLHKHLQSALELNKYLEEKAHPTPKIVHLKSDYEKDDLSVDVNAVLFIRSANNYIEVFWKEKDKILSQLVRCTLKYAEDAFKDYPFIFKCHRAYIVNINYVEKVEGKSQGYTLYVGGGKHTITVSRNFITQFKELFYKL</sequence>
<dbReference type="EMBL" id="UOEP01000073">
    <property type="protein sequence ID" value="VAW17437.1"/>
    <property type="molecule type" value="Genomic_DNA"/>
</dbReference>
<protein>
    <recommendedName>
        <fullName evidence="2">HTH LytTR-type domain-containing protein</fullName>
    </recommendedName>
</protein>
<feature type="transmembrane region" description="Helical" evidence="1">
    <location>
        <begin position="119"/>
        <end position="141"/>
    </location>
</feature>
<dbReference type="InterPro" id="IPR007492">
    <property type="entry name" value="LytTR_DNA-bd_dom"/>
</dbReference>
<keyword evidence="1" id="KW-0812">Transmembrane</keyword>
<keyword evidence="1" id="KW-0472">Membrane</keyword>
<dbReference type="InterPro" id="IPR046947">
    <property type="entry name" value="LytR-like"/>
</dbReference>
<dbReference type="AlphaFoldDB" id="A0A3B0TVL0"/>
<feature type="transmembrane region" description="Helical" evidence="1">
    <location>
        <begin position="93"/>
        <end position="113"/>
    </location>
</feature>
<dbReference type="GO" id="GO:0000156">
    <property type="term" value="F:phosphorelay response regulator activity"/>
    <property type="evidence" value="ECO:0007669"/>
    <property type="project" value="InterPro"/>
</dbReference>
<dbReference type="SMART" id="SM00850">
    <property type="entry name" value="LytTR"/>
    <property type="match status" value="1"/>
</dbReference>
<accession>A0A3B0TVL0</accession>
<dbReference type="PROSITE" id="PS50930">
    <property type="entry name" value="HTH_LYTTR"/>
    <property type="match status" value="1"/>
</dbReference>
<feature type="transmembrane region" description="Helical" evidence="1">
    <location>
        <begin position="24"/>
        <end position="42"/>
    </location>
</feature>
<proteinExistence type="predicted"/>
<evidence type="ECO:0000259" key="2">
    <source>
        <dbReference type="PROSITE" id="PS50930"/>
    </source>
</evidence>
<dbReference type="PANTHER" id="PTHR37299:SF1">
    <property type="entry name" value="STAGE 0 SPORULATION PROTEIN A HOMOLOG"/>
    <property type="match status" value="1"/>
</dbReference>
<evidence type="ECO:0000313" key="3">
    <source>
        <dbReference type="EMBL" id="VAW17437.1"/>
    </source>
</evidence>
<gene>
    <name evidence="3" type="ORF">MNBD_BACTEROID01-804</name>
</gene>
<evidence type="ECO:0000256" key="1">
    <source>
        <dbReference type="SAM" id="Phobius"/>
    </source>
</evidence>
<dbReference type="Gene3D" id="2.40.50.1020">
    <property type="entry name" value="LytTr DNA-binding domain"/>
    <property type="match status" value="1"/>
</dbReference>
<name>A0A3B0TVL0_9ZZZZ</name>
<dbReference type="GO" id="GO:0003677">
    <property type="term" value="F:DNA binding"/>
    <property type="evidence" value="ECO:0007669"/>
    <property type="project" value="InterPro"/>
</dbReference>
<reference evidence="3" key="1">
    <citation type="submission" date="2018-06" db="EMBL/GenBank/DDBJ databases">
        <authorList>
            <person name="Zhirakovskaya E."/>
        </authorList>
    </citation>
    <scope>NUCLEOTIDE SEQUENCE</scope>
</reference>
<organism evidence="3">
    <name type="scientific">hydrothermal vent metagenome</name>
    <dbReference type="NCBI Taxonomy" id="652676"/>
    <lineage>
        <taxon>unclassified sequences</taxon>
        <taxon>metagenomes</taxon>
        <taxon>ecological metagenomes</taxon>
    </lineage>
</organism>